<comment type="subcellular location">
    <subcellularLocation>
        <location evidence="1">Cell membrane</location>
        <topology evidence="1">Multi-pass membrane protein</topology>
    </subcellularLocation>
</comment>
<keyword evidence="4" id="KW-1003">Cell membrane</keyword>
<keyword evidence="3" id="KW-0813">Transport</keyword>
<organism evidence="12 13">
    <name type="scientific">Limulus polyphemus</name>
    <name type="common">Atlantic horseshoe crab</name>
    <dbReference type="NCBI Taxonomy" id="6850"/>
    <lineage>
        <taxon>Eukaryota</taxon>
        <taxon>Metazoa</taxon>
        <taxon>Ecdysozoa</taxon>
        <taxon>Arthropoda</taxon>
        <taxon>Chelicerata</taxon>
        <taxon>Merostomata</taxon>
        <taxon>Xiphosura</taxon>
        <taxon>Limulidae</taxon>
        <taxon>Limulus</taxon>
    </lineage>
</organism>
<evidence type="ECO:0000256" key="9">
    <source>
        <dbReference type="ARBA" id="ARBA00023136"/>
    </source>
</evidence>
<keyword evidence="6" id="KW-0375">Hydrogen ion transport</keyword>
<evidence type="ECO:0000256" key="3">
    <source>
        <dbReference type="ARBA" id="ARBA00022448"/>
    </source>
</evidence>
<keyword evidence="7 11" id="KW-1133">Transmembrane helix</keyword>
<keyword evidence="9 11" id="KW-0472">Membrane</keyword>
<evidence type="ECO:0000256" key="6">
    <source>
        <dbReference type="ARBA" id="ARBA00022781"/>
    </source>
</evidence>
<evidence type="ECO:0000256" key="7">
    <source>
        <dbReference type="ARBA" id="ARBA00022989"/>
    </source>
</evidence>
<sequence length="578" mass="65665">MSLVRMSRPTGVYIPSETLISRFLQYLNHIPQNKAETIDFRNQQFVILSSIYAQLLIVICIAFFTAEVVTSEVSLFYFEGFYLYLYAGSLIFLLFINVYPVHNKETSLATSANVVRSSIMNSLRKFGHRWETEDTKNQRSNKTYNSYSVKSHGSFFLRIGAIAFGLGTMIYNGLEFGKFFEIPVTSPCYSILLGVNPVVQMIFTFFQMHFIFVNTKLNIQRLKVMARFGLMHMVATNICVWVRTLGKETLYEISTQLMKNGKTNLMEELIVSTRDNNTKINSTNICQKTDIIGNIVSQASPFLYPFIVEFSLIGSAVLYVMWKNIGKNPALVVETKNNANFDGPSARNSTRMNCVGASKGLFLGLLVLVICLCCLIAFFVLVHHEEHKILAIYLGDASHCALLVLNIISVIVGFIQIRTLKYLPDRKEQFSSILLVITGFGLYLYAVFGIIAGSLSSIYFIPNVLVLIISGLTLFQAIIQSLFISDVVCRSTYLPEHDKQKPGRQVITFLIINNLTLWIIYTLQMQKMEASPIELNFFGMWGWTLIVRITLPLAIFYRFHSAVTFADVWKNSYKNIYS</sequence>
<keyword evidence="10" id="KW-0407">Ion channel</keyword>
<dbReference type="Proteomes" id="UP000694941">
    <property type="component" value="Unplaced"/>
</dbReference>
<keyword evidence="12" id="KW-1185">Reference proteome</keyword>
<feature type="transmembrane region" description="Helical" evidence="11">
    <location>
        <begin position="155"/>
        <end position="174"/>
    </location>
</feature>
<feature type="transmembrane region" description="Helical" evidence="11">
    <location>
        <begin position="432"/>
        <end position="452"/>
    </location>
</feature>
<proteinExistence type="inferred from homology"/>
<feature type="transmembrane region" description="Helical" evidence="11">
    <location>
        <begin position="506"/>
        <end position="523"/>
    </location>
</feature>
<feature type="transmembrane region" description="Helical" evidence="11">
    <location>
        <begin position="361"/>
        <end position="381"/>
    </location>
</feature>
<dbReference type="Pfam" id="PF03189">
    <property type="entry name" value="Otopetrin"/>
    <property type="match status" value="2"/>
</dbReference>
<evidence type="ECO:0000256" key="11">
    <source>
        <dbReference type="SAM" id="Phobius"/>
    </source>
</evidence>
<evidence type="ECO:0000256" key="10">
    <source>
        <dbReference type="ARBA" id="ARBA00023303"/>
    </source>
</evidence>
<gene>
    <name evidence="13" type="primary">LOC106461817</name>
</gene>
<dbReference type="PANTHER" id="PTHR21522:SF62">
    <property type="entry name" value="OTOPETRIN-LIKE A, ISOFORM C"/>
    <property type="match status" value="1"/>
</dbReference>
<feature type="transmembrane region" description="Helical" evidence="11">
    <location>
        <begin position="401"/>
        <end position="420"/>
    </location>
</feature>
<keyword evidence="5 11" id="KW-0812">Transmembrane</keyword>
<feature type="transmembrane region" description="Helical" evidence="11">
    <location>
        <begin position="189"/>
        <end position="212"/>
    </location>
</feature>
<feature type="transmembrane region" description="Helical" evidence="11">
    <location>
        <begin position="535"/>
        <end position="557"/>
    </location>
</feature>
<feature type="transmembrane region" description="Helical" evidence="11">
    <location>
        <begin position="458"/>
        <end position="485"/>
    </location>
</feature>
<keyword evidence="8" id="KW-0406">Ion transport</keyword>
<reference evidence="13" key="1">
    <citation type="submission" date="2025-08" db="UniProtKB">
        <authorList>
            <consortium name="RefSeq"/>
        </authorList>
    </citation>
    <scope>IDENTIFICATION</scope>
    <source>
        <tissue evidence="13">Muscle</tissue>
    </source>
</reference>
<evidence type="ECO:0000313" key="12">
    <source>
        <dbReference type="Proteomes" id="UP000694941"/>
    </source>
</evidence>
<feature type="transmembrane region" description="Helical" evidence="11">
    <location>
        <begin position="45"/>
        <end position="69"/>
    </location>
</feature>
<evidence type="ECO:0000256" key="8">
    <source>
        <dbReference type="ARBA" id="ARBA00023065"/>
    </source>
</evidence>
<dbReference type="InterPro" id="IPR004878">
    <property type="entry name" value="Otopetrin"/>
</dbReference>
<protein>
    <submittedName>
        <fullName evidence="13">Otopetrin-1-like</fullName>
    </submittedName>
</protein>
<comment type="similarity">
    <text evidence="2">Belongs to the otopetrin family.</text>
</comment>
<feature type="transmembrane region" description="Helical" evidence="11">
    <location>
        <begin position="302"/>
        <end position="322"/>
    </location>
</feature>
<evidence type="ECO:0000256" key="5">
    <source>
        <dbReference type="ARBA" id="ARBA00022692"/>
    </source>
</evidence>
<name>A0ABM1SLU3_LIMPO</name>
<feature type="transmembrane region" description="Helical" evidence="11">
    <location>
        <begin position="81"/>
        <end position="99"/>
    </location>
</feature>
<feature type="transmembrane region" description="Helical" evidence="11">
    <location>
        <begin position="224"/>
        <end position="244"/>
    </location>
</feature>
<evidence type="ECO:0000256" key="1">
    <source>
        <dbReference type="ARBA" id="ARBA00004651"/>
    </source>
</evidence>
<dbReference type="PANTHER" id="PTHR21522">
    <property type="entry name" value="PROTON CHANNEL OTOP"/>
    <property type="match status" value="1"/>
</dbReference>
<dbReference type="GeneID" id="106461817"/>
<evidence type="ECO:0000313" key="13">
    <source>
        <dbReference type="RefSeq" id="XP_022244599.1"/>
    </source>
</evidence>
<accession>A0ABM1SLU3</accession>
<dbReference type="RefSeq" id="XP_022244599.1">
    <property type="nucleotide sequence ID" value="XM_022388891.1"/>
</dbReference>
<evidence type="ECO:0000256" key="4">
    <source>
        <dbReference type="ARBA" id="ARBA00022475"/>
    </source>
</evidence>
<evidence type="ECO:0000256" key="2">
    <source>
        <dbReference type="ARBA" id="ARBA00006513"/>
    </source>
</evidence>